<dbReference type="InterPro" id="IPR038714">
    <property type="entry name" value="YfeY-like_sf"/>
</dbReference>
<evidence type="ECO:0000313" key="3">
    <source>
        <dbReference type="Proteomes" id="UP000219788"/>
    </source>
</evidence>
<protein>
    <submittedName>
        <fullName evidence="2">RpoE-regulated lipoprotein</fullName>
    </submittedName>
</protein>
<sequence length="193" mass="20853">MGIRLLMVALPLLLSGCASMPSLSWSSLSPFNWFGSTLEMRADGIGGVDASTPMQQEAIDQGLAGQYRLRSGMGIEGGRMTRFYQAMADGQVILTLRGETRVEQITLDSATIATAWGTRVGMPFSALYASAYEGECQRVTASEGVTVQCQAPQSKRVSYRFHGQWNGPAGLMPPNDVLSAWPVSQIIWRADAV</sequence>
<gene>
    <name evidence="2" type="ORF">CRM76_15645</name>
</gene>
<organism evidence="2 3">
    <name type="scientific">Edwardsiella tarda</name>
    <dbReference type="NCBI Taxonomy" id="636"/>
    <lineage>
        <taxon>Bacteria</taxon>
        <taxon>Pseudomonadati</taxon>
        <taxon>Pseudomonadota</taxon>
        <taxon>Gammaproteobacteria</taxon>
        <taxon>Enterobacterales</taxon>
        <taxon>Hafniaceae</taxon>
        <taxon>Edwardsiella</taxon>
    </lineage>
</organism>
<evidence type="ECO:0000313" key="2">
    <source>
        <dbReference type="EMBL" id="PEH73251.1"/>
    </source>
</evidence>
<dbReference type="InterPro" id="IPR010938">
    <property type="entry name" value="DUF1131"/>
</dbReference>
<dbReference type="PROSITE" id="PS51257">
    <property type="entry name" value="PROKAR_LIPOPROTEIN"/>
    <property type="match status" value="1"/>
</dbReference>
<dbReference type="OrthoDB" id="5622706at2"/>
<dbReference type="AlphaFoldDB" id="A0A2A7U4P9"/>
<accession>A0A2A7U4P9</accession>
<name>A0A2A7U4P9_EDWTA</name>
<dbReference type="RefSeq" id="WP_098143343.1">
    <property type="nucleotide sequence ID" value="NZ_PDDV01000013.1"/>
</dbReference>
<keyword evidence="2" id="KW-0449">Lipoprotein</keyword>
<comment type="caution">
    <text evidence="2">The sequence shown here is derived from an EMBL/GenBank/DDBJ whole genome shotgun (WGS) entry which is preliminary data.</text>
</comment>
<dbReference type="Pfam" id="PF06572">
    <property type="entry name" value="DUF1131"/>
    <property type="match status" value="1"/>
</dbReference>
<feature type="signal peptide" evidence="1">
    <location>
        <begin position="1"/>
        <end position="20"/>
    </location>
</feature>
<keyword evidence="1" id="KW-0732">Signal</keyword>
<dbReference type="Proteomes" id="UP000219788">
    <property type="component" value="Unassembled WGS sequence"/>
</dbReference>
<feature type="chain" id="PRO_5012450681" evidence="1">
    <location>
        <begin position="21"/>
        <end position="193"/>
    </location>
</feature>
<dbReference type="EMBL" id="PDDV01000013">
    <property type="protein sequence ID" value="PEH73251.1"/>
    <property type="molecule type" value="Genomic_DNA"/>
</dbReference>
<evidence type="ECO:0000256" key="1">
    <source>
        <dbReference type="SAM" id="SignalP"/>
    </source>
</evidence>
<dbReference type="Gene3D" id="2.60.460.10">
    <property type="entry name" value="protein yfey like domain"/>
    <property type="match status" value="1"/>
</dbReference>
<dbReference type="STRING" id="636.AAW15_10995"/>
<proteinExistence type="predicted"/>
<reference evidence="3" key="1">
    <citation type="submission" date="2017-09" db="EMBL/GenBank/DDBJ databases">
        <title>FDA dAtabase for Regulatory Grade micrObial Sequences (FDA-ARGOS): Supporting development and validation of Infectious Disease Dx tests.</title>
        <authorList>
            <person name="Goldberg B."/>
            <person name="Campos J."/>
            <person name="Tallon L."/>
            <person name="Sadzewicz L."/>
            <person name="Ott S."/>
            <person name="Zhao X."/>
            <person name="Nagaraj S."/>
            <person name="Vavikolanu K."/>
            <person name="Aluvathingal J."/>
            <person name="Nadendla S."/>
            <person name="Geyer C."/>
            <person name="Sichtig H."/>
        </authorList>
    </citation>
    <scope>NUCLEOTIDE SEQUENCE [LARGE SCALE GENOMIC DNA]</scope>
    <source>
        <strain evidence="3">FDAARGOS_370</strain>
    </source>
</reference>
<dbReference type="NCBIfam" id="NF007990">
    <property type="entry name" value="PRK10718.1"/>
    <property type="match status" value="1"/>
</dbReference>